<dbReference type="KEGG" id="cpw:9693771"/>
<comment type="similarity">
    <text evidence="1">Belongs to the short-chain dehydrogenases/reductases (SDR) family.</text>
</comment>
<gene>
    <name evidence="4" type="ORF">CPC735_003120</name>
</gene>
<dbReference type="PRINTS" id="PR00081">
    <property type="entry name" value="GDHRDH"/>
</dbReference>
<dbReference type="SUPFAM" id="SSF51735">
    <property type="entry name" value="NAD(P)-binding Rossmann-fold domains"/>
    <property type="match status" value="1"/>
</dbReference>
<dbReference type="VEuPathDB" id="FungiDB:CPC735_003120"/>
<dbReference type="InterPro" id="IPR002347">
    <property type="entry name" value="SDR_fam"/>
</dbReference>
<dbReference type="EMBL" id="ACFW01000030">
    <property type="protein sequence ID" value="EER26143.1"/>
    <property type="molecule type" value="Genomic_DNA"/>
</dbReference>
<dbReference type="PANTHER" id="PTHR44229">
    <property type="entry name" value="15-HYDROXYPROSTAGLANDIN DEHYDROGENASE [NAD(+)]"/>
    <property type="match status" value="1"/>
</dbReference>
<evidence type="ECO:0000256" key="2">
    <source>
        <dbReference type="ARBA" id="ARBA00022857"/>
    </source>
</evidence>
<sequence>MAEIRINNEILATVKDKVVVLTGGGNGIGAATVTNLFHAGAHVYYCDWDEKHGTELDRSLRSGAQSGSGSSTFMKANVTDYEAQLALFDAAFDKHGRIDMAIYCAGITDPRGWLDVKELDLKSVRKVPQQLINVLDVNLIGCLYFSRIALAYLKEDAAITPESSKSLTFISSVAGFKETPGVIAYSASKHGIIGLMRSLRMTSVSEFNVRVNAICPWATDTQIFKGLSDSWRNNNLPFNTPADVARLIQHVAADPELHGKAVFVAGGKGFDIEEGINRLEPEWLGEQQARELNRGQLTLGKVCHDCPVFSWFNY</sequence>
<dbReference type="GO" id="GO:0003857">
    <property type="term" value="F:(3S)-3-hydroxyacyl-CoA dehydrogenase (NAD+) activity"/>
    <property type="evidence" value="ECO:0007669"/>
    <property type="project" value="UniProtKB-EC"/>
</dbReference>
<accession>C5P8T1</accession>
<evidence type="ECO:0000313" key="5">
    <source>
        <dbReference type="Proteomes" id="UP000009084"/>
    </source>
</evidence>
<dbReference type="CDD" id="cd05323">
    <property type="entry name" value="ADH_SDR_c_like"/>
    <property type="match status" value="1"/>
</dbReference>
<dbReference type="EC" id="1.1.1.35" evidence="4"/>
<evidence type="ECO:0000313" key="4">
    <source>
        <dbReference type="EMBL" id="EER26143.1"/>
    </source>
</evidence>
<name>C5P8T1_COCP7</name>
<dbReference type="PANTHER" id="PTHR44229:SF4">
    <property type="entry name" value="15-HYDROXYPROSTAGLANDIN DEHYDROGENASE [NAD(+)]"/>
    <property type="match status" value="1"/>
</dbReference>
<dbReference type="InterPro" id="IPR036291">
    <property type="entry name" value="NAD(P)-bd_dom_sf"/>
</dbReference>
<organism evidence="4 5">
    <name type="scientific">Coccidioides posadasii (strain C735)</name>
    <name type="common">Valley fever fungus</name>
    <dbReference type="NCBI Taxonomy" id="222929"/>
    <lineage>
        <taxon>Eukaryota</taxon>
        <taxon>Fungi</taxon>
        <taxon>Dikarya</taxon>
        <taxon>Ascomycota</taxon>
        <taxon>Pezizomycotina</taxon>
        <taxon>Eurotiomycetes</taxon>
        <taxon>Eurotiomycetidae</taxon>
        <taxon>Onygenales</taxon>
        <taxon>Onygenaceae</taxon>
        <taxon>Coccidioides</taxon>
    </lineage>
</organism>
<dbReference type="OrthoDB" id="37659at2759"/>
<comment type="caution">
    <text evidence="4">The sequence shown here is derived from an EMBL/GenBank/DDBJ whole genome shotgun (WGS) entry which is preliminary data.</text>
</comment>
<keyword evidence="3 4" id="KW-0560">Oxidoreductase</keyword>
<dbReference type="Proteomes" id="UP000009084">
    <property type="component" value="Unassembled WGS sequence"/>
</dbReference>
<dbReference type="PROSITE" id="PS00061">
    <property type="entry name" value="ADH_SHORT"/>
    <property type="match status" value="1"/>
</dbReference>
<dbReference type="Gene3D" id="3.40.50.720">
    <property type="entry name" value="NAD(P)-binding Rossmann-like Domain"/>
    <property type="match status" value="1"/>
</dbReference>
<protein>
    <submittedName>
        <fullName evidence="4">Oxidoreductase,short chain dehydrogenase, putative</fullName>
        <ecNumber evidence="4">1.1.1.35</ecNumber>
    </submittedName>
</protein>
<reference evidence="4 5" key="1">
    <citation type="journal article" date="2009" name="Genome Res.">
        <title>Comparative genomic analyses of the human fungal pathogens Coccidioides and their relatives.</title>
        <authorList>
            <person name="Sharpton T.J."/>
            <person name="Stajich J.E."/>
            <person name="Rounsley S.D."/>
            <person name="Gardner M.J."/>
            <person name="Wortman J.R."/>
            <person name="Jordar V.S."/>
            <person name="Maiti R."/>
            <person name="Kodira C.D."/>
            <person name="Neafsey D.E."/>
            <person name="Zeng Q."/>
            <person name="Hung C.-Y."/>
            <person name="McMahan C."/>
            <person name="Muszewska A."/>
            <person name="Grynberg M."/>
            <person name="Mandel M.A."/>
            <person name="Kellner E.M."/>
            <person name="Barker B.M."/>
            <person name="Galgiani J.N."/>
            <person name="Orbach M.J."/>
            <person name="Kirkland T.N."/>
            <person name="Cole G.T."/>
            <person name="Henn M.R."/>
            <person name="Birren B.W."/>
            <person name="Taylor J.W."/>
        </authorList>
    </citation>
    <scope>NUCLEOTIDE SEQUENCE [LARGE SCALE GENOMIC DNA]</scope>
    <source>
        <strain evidence="5">C735</strain>
    </source>
</reference>
<evidence type="ECO:0000256" key="1">
    <source>
        <dbReference type="ARBA" id="ARBA00006484"/>
    </source>
</evidence>
<dbReference type="Pfam" id="PF00106">
    <property type="entry name" value="adh_short"/>
    <property type="match status" value="1"/>
</dbReference>
<keyword evidence="2" id="KW-0521">NADP</keyword>
<proteinExistence type="inferred from homology"/>
<dbReference type="GO" id="GO:0005737">
    <property type="term" value="C:cytoplasm"/>
    <property type="evidence" value="ECO:0007669"/>
    <property type="project" value="TreeGrafter"/>
</dbReference>
<dbReference type="HOGENOM" id="CLU_010194_13_1_1"/>
<dbReference type="InterPro" id="IPR020904">
    <property type="entry name" value="Sc_DH/Rdtase_CS"/>
</dbReference>
<dbReference type="AlphaFoldDB" id="C5P8T1"/>
<evidence type="ECO:0000256" key="3">
    <source>
        <dbReference type="ARBA" id="ARBA00023002"/>
    </source>
</evidence>